<dbReference type="AlphaFoldDB" id="A0A1H9MC41"/>
<dbReference type="InterPro" id="IPR036138">
    <property type="entry name" value="PBP_dimer_sf"/>
</dbReference>
<dbReference type="Gene3D" id="3.90.1310.10">
    <property type="entry name" value="Penicillin-binding protein 2a (Domain 2)"/>
    <property type="match status" value="1"/>
</dbReference>
<dbReference type="EMBL" id="FOES01000060">
    <property type="protein sequence ID" value="SER21340.1"/>
    <property type="molecule type" value="Genomic_DNA"/>
</dbReference>
<dbReference type="Pfam" id="PF00905">
    <property type="entry name" value="Transpeptidase"/>
    <property type="match status" value="1"/>
</dbReference>
<keyword evidence="8" id="KW-0133">Cell shape</keyword>
<sequence>MGEKKKQKSHLPLRLNVLFFAIFILFSLLILQLGVVQILHGEDAQAEIDRTENVTSKTPVPRAKMYDRNGNLIVDNDLKYAITYTPPRNVQPEDNLETAEKLVNYMNMEDTDSVTERDMKDYWILKNREKAFSRLSSEELTLSDSEQYQIVLDRMTQEDLNSITDEEMEVIAIKRELDQATQLTPHVIKNEGISKEEYAIIAEHAHELPGISVSTDWERVKVNHPTLSNLIGNITNRNEGLPRQDINHYLSRNYSLNDRVGESGLEEEYEPYLQGQKEVRQHITNSSGEVIKSELVREGERGKDLMLSVDMELQKEIDKILQEELQAAITKHPYENRYVDRAMAVMMDPDTGEVLAISGQRYDRDKKEFYDEPYRVLYDAQLPGSAVKGATVLAGLDSGVIQPGERFRDQRLQFKGSPDKGSWTSSIGSPTDIDALKKSSNVYMFRVAMRLGGHWDYVPKQPLSYNGEGYQILSNYFKQFGLGTKTGVDYPYEATGVLGSDRVSPVKGYEVLDMAIGQFEAYTTIQLGQYVSTIANGGYRIAPRLVKQLHNPSNTEELGSVYQVQKPTILNKVEMEEQYLNRVQEGFRQVFQESGGTASSYFNDAEYKPAGKTGTAQAFIEGVETNNLSLVGYAPYDNPEVAFALIVPYTGQGNEYKINNIIGRRMLDAYFELKEERELGNKKSSEDEEESEEE</sequence>
<proteinExistence type="inferred from homology"/>
<dbReference type="GO" id="GO:0005886">
    <property type="term" value="C:plasma membrane"/>
    <property type="evidence" value="ECO:0007669"/>
    <property type="project" value="UniProtKB-SubCell"/>
</dbReference>
<dbReference type="InterPro" id="IPR050515">
    <property type="entry name" value="Beta-lactam/transpept"/>
</dbReference>
<evidence type="ECO:0000313" key="18">
    <source>
        <dbReference type="Proteomes" id="UP000199427"/>
    </source>
</evidence>
<evidence type="ECO:0000313" key="17">
    <source>
        <dbReference type="EMBL" id="SER21340.1"/>
    </source>
</evidence>
<evidence type="ECO:0000256" key="14">
    <source>
        <dbReference type="SAM" id="Phobius"/>
    </source>
</evidence>
<evidence type="ECO:0000256" key="5">
    <source>
        <dbReference type="ARBA" id="ARBA00012448"/>
    </source>
</evidence>
<evidence type="ECO:0000256" key="13">
    <source>
        <dbReference type="ARBA" id="ARBA00034000"/>
    </source>
</evidence>
<dbReference type="STRING" id="571933.SAMN05216362_16013"/>
<dbReference type="Gene3D" id="1.10.10.1230">
    <property type="entry name" value="Penicillin-binding protein, N-terminal non-catalytic domain, head sub-domain"/>
    <property type="match status" value="1"/>
</dbReference>
<comment type="pathway">
    <text evidence="3">Cell wall biogenesis; peptidoglycan biosynthesis.</text>
</comment>
<keyword evidence="10 14" id="KW-1133">Transmembrane helix</keyword>
<gene>
    <name evidence="17" type="ORF">SAMN05216362_16013</name>
</gene>
<dbReference type="Pfam" id="PF03717">
    <property type="entry name" value="PBP_dimer"/>
    <property type="match status" value="1"/>
</dbReference>
<evidence type="ECO:0000256" key="11">
    <source>
        <dbReference type="ARBA" id="ARBA00023136"/>
    </source>
</evidence>
<accession>A0A1H9MC41</accession>
<evidence type="ECO:0000256" key="8">
    <source>
        <dbReference type="ARBA" id="ARBA00022960"/>
    </source>
</evidence>
<evidence type="ECO:0000256" key="9">
    <source>
        <dbReference type="ARBA" id="ARBA00022984"/>
    </source>
</evidence>
<evidence type="ECO:0000256" key="6">
    <source>
        <dbReference type="ARBA" id="ARBA00022475"/>
    </source>
</evidence>
<feature type="transmembrane region" description="Helical" evidence="14">
    <location>
        <begin position="12"/>
        <end position="35"/>
    </location>
</feature>
<dbReference type="InterPro" id="IPR012338">
    <property type="entry name" value="Beta-lactam/transpept-like"/>
</dbReference>
<evidence type="ECO:0000256" key="4">
    <source>
        <dbReference type="ARBA" id="ARBA00007171"/>
    </source>
</evidence>
<keyword evidence="6" id="KW-1003">Cell membrane</keyword>
<evidence type="ECO:0000256" key="2">
    <source>
        <dbReference type="ARBA" id="ARBA00004236"/>
    </source>
</evidence>
<dbReference type="InterPro" id="IPR005311">
    <property type="entry name" value="PBP_dimer"/>
</dbReference>
<keyword evidence="12" id="KW-0961">Cell wall biogenesis/degradation</keyword>
<dbReference type="PANTHER" id="PTHR30627">
    <property type="entry name" value="PEPTIDOGLYCAN D,D-TRANSPEPTIDASE"/>
    <property type="match status" value="1"/>
</dbReference>
<protein>
    <recommendedName>
        <fullName evidence="5">serine-type D-Ala-D-Ala carboxypeptidase</fullName>
        <ecNumber evidence="5">3.4.16.4</ecNumber>
    </recommendedName>
</protein>
<dbReference type="SUPFAM" id="SSF56601">
    <property type="entry name" value="beta-lactamase/transpeptidase-like"/>
    <property type="match status" value="1"/>
</dbReference>
<evidence type="ECO:0000256" key="10">
    <source>
        <dbReference type="ARBA" id="ARBA00022989"/>
    </source>
</evidence>
<reference evidence="17 18" key="1">
    <citation type="submission" date="2016-10" db="EMBL/GenBank/DDBJ databases">
        <authorList>
            <person name="de Groot N.N."/>
        </authorList>
    </citation>
    <scope>NUCLEOTIDE SEQUENCE [LARGE SCALE GENOMIC DNA]</scope>
    <source>
        <strain evidence="17 18">DSM 21633</strain>
    </source>
</reference>
<organism evidence="17 18">
    <name type="scientific">Piscibacillus halophilus</name>
    <dbReference type="NCBI Taxonomy" id="571933"/>
    <lineage>
        <taxon>Bacteria</taxon>
        <taxon>Bacillati</taxon>
        <taxon>Bacillota</taxon>
        <taxon>Bacilli</taxon>
        <taxon>Bacillales</taxon>
        <taxon>Bacillaceae</taxon>
        <taxon>Piscibacillus</taxon>
    </lineage>
</organism>
<dbReference type="OrthoDB" id="9770103at2"/>
<name>A0A1H9MC41_9BACI</name>
<dbReference type="RefSeq" id="WP_091776102.1">
    <property type="nucleotide sequence ID" value="NZ_FOES01000060.1"/>
</dbReference>
<dbReference type="GO" id="GO:0008360">
    <property type="term" value="P:regulation of cell shape"/>
    <property type="evidence" value="ECO:0007669"/>
    <property type="project" value="UniProtKB-KW"/>
</dbReference>
<feature type="domain" description="Penicillin-binding protein dimerisation" evidence="16">
    <location>
        <begin position="58"/>
        <end position="293"/>
    </location>
</feature>
<keyword evidence="18" id="KW-1185">Reference proteome</keyword>
<keyword evidence="11 14" id="KW-0472">Membrane</keyword>
<evidence type="ECO:0000256" key="1">
    <source>
        <dbReference type="ARBA" id="ARBA00004167"/>
    </source>
</evidence>
<evidence type="ECO:0000256" key="7">
    <source>
        <dbReference type="ARBA" id="ARBA00022692"/>
    </source>
</evidence>
<comment type="similarity">
    <text evidence="4">Belongs to the transpeptidase family.</text>
</comment>
<dbReference type="GO" id="GO:0009252">
    <property type="term" value="P:peptidoglycan biosynthetic process"/>
    <property type="evidence" value="ECO:0007669"/>
    <property type="project" value="UniProtKB-UniPathway"/>
</dbReference>
<comment type="subcellular location">
    <subcellularLocation>
        <location evidence="2">Cell membrane</location>
    </subcellularLocation>
    <subcellularLocation>
        <location evidence="1">Membrane</location>
        <topology evidence="1">Single-pass membrane protein</topology>
    </subcellularLocation>
</comment>
<keyword evidence="9" id="KW-0573">Peptidoglycan synthesis</keyword>
<evidence type="ECO:0000259" key="15">
    <source>
        <dbReference type="Pfam" id="PF00905"/>
    </source>
</evidence>
<dbReference type="PANTHER" id="PTHR30627:SF2">
    <property type="entry name" value="PEPTIDOGLYCAN D,D-TRANSPEPTIDASE MRDA"/>
    <property type="match status" value="1"/>
</dbReference>
<comment type="catalytic activity">
    <reaction evidence="13">
        <text>Preferential cleavage: (Ac)2-L-Lys-D-Ala-|-D-Ala. Also transpeptidation of peptidyl-alanyl moieties that are N-acyl substituents of D-alanine.</text>
        <dbReference type="EC" id="3.4.16.4"/>
    </reaction>
</comment>
<keyword evidence="7 14" id="KW-0812">Transmembrane</keyword>
<dbReference type="GO" id="GO:0071555">
    <property type="term" value="P:cell wall organization"/>
    <property type="evidence" value="ECO:0007669"/>
    <property type="project" value="UniProtKB-KW"/>
</dbReference>
<dbReference type="InterPro" id="IPR001460">
    <property type="entry name" value="PCN-bd_Tpept"/>
</dbReference>
<dbReference type="UniPathway" id="UPA00219"/>
<dbReference type="SUPFAM" id="SSF56519">
    <property type="entry name" value="Penicillin binding protein dimerisation domain"/>
    <property type="match status" value="1"/>
</dbReference>
<feature type="domain" description="Penicillin-binding protein transpeptidase" evidence="15">
    <location>
        <begin position="343"/>
        <end position="666"/>
    </location>
</feature>
<dbReference type="GO" id="GO:0071972">
    <property type="term" value="F:peptidoglycan L,D-transpeptidase activity"/>
    <property type="evidence" value="ECO:0007669"/>
    <property type="project" value="TreeGrafter"/>
</dbReference>
<dbReference type="Gene3D" id="3.40.710.10">
    <property type="entry name" value="DD-peptidase/beta-lactamase superfamily"/>
    <property type="match status" value="1"/>
</dbReference>
<evidence type="ECO:0000256" key="12">
    <source>
        <dbReference type="ARBA" id="ARBA00023316"/>
    </source>
</evidence>
<dbReference type="GO" id="GO:0008658">
    <property type="term" value="F:penicillin binding"/>
    <property type="evidence" value="ECO:0007669"/>
    <property type="project" value="InterPro"/>
</dbReference>
<dbReference type="Proteomes" id="UP000199427">
    <property type="component" value="Unassembled WGS sequence"/>
</dbReference>
<evidence type="ECO:0000256" key="3">
    <source>
        <dbReference type="ARBA" id="ARBA00004752"/>
    </source>
</evidence>
<dbReference type="GO" id="GO:0009002">
    <property type="term" value="F:serine-type D-Ala-D-Ala carboxypeptidase activity"/>
    <property type="evidence" value="ECO:0007669"/>
    <property type="project" value="UniProtKB-EC"/>
</dbReference>
<evidence type="ECO:0000259" key="16">
    <source>
        <dbReference type="Pfam" id="PF03717"/>
    </source>
</evidence>
<dbReference type="EC" id="3.4.16.4" evidence="5"/>